<comment type="caution">
    <text evidence="1">The sequence shown here is derived from an EMBL/GenBank/DDBJ whole genome shotgun (WGS) entry which is preliminary data.</text>
</comment>
<dbReference type="EMBL" id="CM056741">
    <property type="protein sequence ID" value="KAJ8685743.1"/>
    <property type="molecule type" value="Genomic_DNA"/>
</dbReference>
<proteinExistence type="predicted"/>
<organism evidence="1 2">
    <name type="scientific">Eretmocerus hayati</name>
    <dbReference type="NCBI Taxonomy" id="131215"/>
    <lineage>
        <taxon>Eukaryota</taxon>
        <taxon>Metazoa</taxon>
        <taxon>Ecdysozoa</taxon>
        <taxon>Arthropoda</taxon>
        <taxon>Hexapoda</taxon>
        <taxon>Insecta</taxon>
        <taxon>Pterygota</taxon>
        <taxon>Neoptera</taxon>
        <taxon>Endopterygota</taxon>
        <taxon>Hymenoptera</taxon>
        <taxon>Apocrita</taxon>
        <taxon>Proctotrupomorpha</taxon>
        <taxon>Chalcidoidea</taxon>
        <taxon>Aphelinidae</taxon>
        <taxon>Aphelininae</taxon>
        <taxon>Eretmocerus</taxon>
    </lineage>
</organism>
<protein>
    <submittedName>
        <fullName evidence="1">Uncharacterized protein</fullName>
    </submittedName>
</protein>
<gene>
    <name evidence="1" type="ORF">QAD02_021536</name>
</gene>
<dbReference type="Proteomes" id="UP001239111">
    <property type="component" value="Chromosome 1"/>
</dbReference>
<accession>A0ACC2PRK0</accession>
<sequence>MKDKCIKLLVGIDGAPLGNSSEKKMWPILISDQELIGVYIAGIYVGDSKPTDANEFLQQFVDECIPLLENGFVVNEEVFTFSITLVCDTPAKAFVLVVKYHTGRDSCTKCTIGGIWNGNTICFPGDILTLRTDEEFRAFAYFDDYQHQLTILVRLHKFGLLMCLSM</sequence>
<reference evidence="1" key="1">
    <citation type="submission" date="2023-04" db="EMBL/GenBank/DDBJ databases">
        <title>A chromosome-level genome assembly of the parasitoid wasp Eretmocerus hayati.</title>
        <authorList>
            <person name="Zhong Y."/>
            <person name="Liu S."/>
            <person name="Liu Y."/>
        </authorList>
    </citation>
    <scope>NUCLEOTIDE SEQUENCE</scope>
    <source>
        <strain evidence="1">ZJU_SS_LIU_2023</strain>
    </source>
</reference>
<keyword evidence="2" id="KW-1185">Reference proteome</keyword>
<evidence type="ECO:0000313" key="2">
    <source>
        <dbReference type="Proteomes" id="UP001239111"/>
    </source>
</evidence>
<name>A0ACC2PRK0_9HYME</name>
<evidence type="ECO:0000313" key="1">
    <source>
        <dbReference type="EMBL" id="KAJ8685743.1"/>
    </source>
</evidence>